<keyword evidence="2" id="KW-1185">Reference proteome</keyword>
<reference evidence="1 2" key="1">
    <citation type="submission" date="2023-03" db="EMBL/GenBank/DDBJ databases">
        <title>Draft assemblies of triclosan tolerant bacteria isolated from returned activated sludge.</title>
        <authorList>
            <person name="Van Hamelsveld S."/>
        </authorList>
    </citation>
    <scope>NUCLEOTIDE SEQUENCE [LARGE SCALE GENOMIC DNA]</scope>
    <source>
        <strain evidence="1 2">GW210010_S58</strain>
    </source>
</reference>
<evidence type="ECO:0000313" key="2">
    <source>
        <dbReference type="Proteomes" id="UP001216674"/>
    </source>
</evidence>
<dbReference type="RefSeq" id="WP_276267404.1">
    <property type="nucleotide sequence ID" value="NZ_JARJLM010000484.1"/>
</dbReference>
<organism evidence="1 2">
    <name type="scientific">Cupriavidus basilensis</name>
    <dbReference type="NCBI Taxonomy" id="68895"/>
    <lineage>
        <taxon>Bacteria</taxon>
        <taxon>Pseudomonadati</taxon>
        <taxon>Pseudomonadota</taxon>
        <taxon>Betaproteobacteria</taxon>
        <taxon>Burkholderiales</taxon>
        <taxon>Burkholderiaceae</taxon>
        <taxon>Cupriavidus</taxon>
    </lineage>
</organism>
<sequence length="68" mass="7469">MAHQSISARAVQARIDKAAQEYGALIRDDHWTLQHAHDVLIHADRDGLDLFKIAGLAKAIACFQCSAD</sequence>
<gene>
    <name evidence="1" type="ORF">P3W85_29790</name>
</gene>
<proteinExistence type="predicted"/>
<dbReference type="Proteomes" id="UP001216674">
    <property type="component" value="Unassembled WGS sequence"/>
</dbReference>
<accession>A0ABT6AWX3</accession>
<name>A0ABT6AWX3_9BURK</name>
<comment type="caution">
    <text evidence="1">The sequence shown here is derived from an EMBL/GenBank/DDBJ whole genome shotgun (WGS) entry which is preliminary data.</text>
</comment>
<protein>
    <submittedName>
        <fullName evidence="1">Uncharacterized protein</fullName>
    </submittedName>
</protein>
<evidence type="ECO:0000313" key="1">
    <source>
        <dbReference type="EMBL" id="MDF3837115.1"/>
    </source>
</evidence>
<dbReference type="EMBL" id="JARJLM010000484">
    <property type="protein sequence ID" value="MDF3837115.1"/>
    <property type="molecule type" value="Genomic_DNA"/>
</dbReference>